<feature type="transmembrane region" description="Helical" evidence="1">
    <location>
        <begin position="288"/>
        <end position="309"/>
    </location>
</feature>
<keyword evidence="1" id="KW-0812">Transmembrane</keyword>
<dbReference type="GO" id="GO:0005525">
    <property type="term" value="F:GTP binding"/>
    <property type="evidence" value="ECO:0007669"/>
    <property type="project" value="InterPro"/>
</dbReference>
<reference evidence="3" key="1">
    <citation type="journal article" date="2021" name="PeerJ">
        <title>Extensive microbial diversity within the chicken gut microbiome revealed by metagenomics and culture.</title>
        <authorList>
            <person name="Gilroy R."/>
            <person name="Ravi A."/>
            <person name="Getino M."/>
            <person name="Pursley I."/>
            <person name="Horton D.L."/>
            <person name="Alikhan N.F."/>
            <person name="Baker D."/>
            <person name="Gharbi K."/>
            <person name="Hall N."/>
            <person name="Watson M."/>
            <person name="Adriaenssens E.M."/>
            <person name="Foster-Nyarko E."/>
            <person name="Jarju S."/>
            <person name="Secka A."/>
            <person name="Antonio M."/>
            <person name="Oren A."/>
            <person name="Chaudhuri R.R."/>
            <person name="La Ragione R."/>
            <person name="Hildebrand F."/>
            <person name="Pallen M.J."/>
        </authorList>
    </citation>
    <scope>NUCLEOTIDE SEQUENCE</scope>
    <source>
        <strain evidence="3">CHK188-4685</strain>
    </source>
</reference>
<feature type="transmembrane region" description="Helical" evidence="1">
    <location>
        <begin position="547"/>
        <end position="565"/>
    </location>
</feature>
<protein>
    <submittedName>
        <fullName evidence="3">50S ribosome-binding GTPase</fullName>
    </submittedName>
</protein>
<dbReference type="AlphaFoldDB" id="A0A9D2RK77"/>
<feature type="domain" description="FeoB-type G" evidence="2">
    <location>
        <begin position="9"/>
        <end position="157"/>
    </location>
</feature>
<evidence type="ECO:0000313" key="3">
    <source>
        <dbReference type="EMBL" id="HJB06456.1"/>
    </source>
</evidence>
<dbReference type="Pfam" id="PF02421">
    <property type="entry name" value="FeoB_N"/>
    <property type="match status" value="1"/>
</dbReference>
<dbReference type="InterPro" id="IPR050860">
    <property type="entry name" value="FeoB_GTPase"/>
</dbReference>
<keyword evidence="1" id="KW-0472">Membrane</keyword>
<accession>A0A9D2RK77</accession>
<dbReference type="PANTHER" id="PTHR43185:SF2">
    <property type="entry name" value="FERROUS IRON TRANSPORT PROTEIN B"/>
    <property type="match status" value="1"/>
</dbReference>
<name>A0A9D2RK77_9FIRM</name>
<feature type="transmembrane region" description="Helical" evidence="1">
    <location>
        <begin position="394"/>
        <end position="419"/>
    </location>
</feature>
<evidence type="ECO:0000256" key="1">
    <source>
        <dbReference type="SAM" id="Phobius"/>
    </source>
</evidence>
<proteinExistence type="predicted"/>
<organism evidence="3 4">
    <name type="scientific">Candidatus Enterocloster faecavium</name>
    <dbReference type="NCBI Taxonomy" id="2838560"/>
    <lineage>
        <taxon>Bacteria</taxon>
        <taxon>Bacillati</taxon>
        <taxon>Bacillota</taxon>
        <taxon>Clostridia</taxon>
        <taxon>Lachnospirales</taxon>
        <taxon>Lachnospiraceae</taxon>
        <taxon>Enterocloster</taxon>
    </lineage>
</organism>
<reference evidence="3" key="2">
    <citation type="submission" date="2021-04" db="EMBL/GenBank/DDBJ databases">
        <authorList>
            <person name="Gilroy R."/>
        </authorList>
    </citation>
    <scope>NUCLEOTIDE SEQUENCE</scope>
    <source>
        <strain evidence="3">CHK188-4685</strain>
    </source>
</reference>
<evidence type="ECO:0000259" key="2">
    <source>
        <dbReference type="Pfam" id="PF02421"/>
    </source>
</evidence>
<feature type="transmembrane region" description="Helical" evidence="1">
    <location>
        <begin position="577"/>
        <end position="602"/>
    </location>
</feature>
<dbReference type="InterPro" id="IPR027417">
    <property type="entry name" value="P-loop_NTPase"/>
</dbReference>
<feature type="transmembrane region" description="Helical" evidence="1">
    <location>
        <begin position="489"/>
        <end position="512"/>
    </location>
</feature>
<keyword evidence="1" id="KW-1133">Transmembrane helix</keyword>
<dbReference type="Gene3D" id="3.40.50.300">
    <property type="entry name" value="P-loop containing nucleotide triphosphate hydrolases"/>
    <property type="match status" value="1"/>
</dbReference>
<dbReference type="GO" id="GO:0015093">
    <property type="term" value="F:ferrous iron transmembrane transporter activity"/>
    <property type="evidence" value="ECO:0007669"/>
    <property type="project" value="TreeGrafter"/>
</dbReference>
<gene>
    <name evidence="3" type="ORF">H9716_01155</name>
</gene>
<feature type="transmembrane region" description="Helical" evidence="1">
    <location>
        <begin position="519"/>
        <end position="535"/>
    </location>
</feature>
<evidence type="ECO:0000313" key="4">
    <source>
        <dbReference type="Proteomes" id="UP000886804"/>
    </source>
</evidence>
<sequence length="605" mass="65280">MKLPFPLFLITGCPNSGKTSLFCGLTRQAETCCYWAGSTTAPQTGLCRAEGQETFLLLDVPSSNTLKTGGTWETITGDFLSSGLASGVLAVCSCFSLERGLNYLKRLIALEPVRDHGLPVILCLSFWEEAAACGLGVDAHLLSDVLQIPVLPFIPGNRECLALIAQACAEARGHSPGPWAYHCLNFSPKALARAALSSSGEGACGSKFPGPFLSASWRMFPTRPASVFILFSLLFFVLWGSLSLSEPLSLSLSEAVDWLAKIISSRWPQGLFWERLARFFLQGLLLPFGWTLAIVLPPALLLLPLFALLEEIGLVPRLVMSMDRTLARCGMCSRQGFAILAGLWDETWGLACCRAIPGPVKRLTGYLTNCLIPCWGKFPALLFLALALTLPASGWAPALLLTAVLALCITACLGFSLILNRLIFPGLPSFYPLELPPLRRPRFLRRLPERLLSPLAVFLGNMAARFFPIAVLLWGIGQIPGPFSLLERILAFLEPAAGVIGLNSAVLFALLLSAFGNEVFLPSLLAICLLTAPEAETDLLSISPGAGWSSLQILCTMILVLFHWPKDKSLALIYRDTGSLLCCLLAVLLPLTVGTGICLMLGGLF</sequence>
<dbReference type="InterPro" id="IPR030389">
    <property type="entry name" value="G_FEOB_dom"/>
</dbReference>
<dbReference type="Proteomes" id="UP000886804">
    <property type="component" value="Unassembled WGS sequence"/>
</dbReference>
<dbReference type="PANTHER" id="PTHR43185">
    <property type="entry name" value="FERROUS IRON TRANSPORT PROTEIN B"/>
    <property type="match status" value="1"/>
</dbReference>
<dbReference type="EMBL" id="DWYS01000013">
    <property type="protein sequence ID" value="HJB06456.1"/>
    <property type="molecule type" value="Genomic_DNA"/>
</dbReference>
<comment type="caution">
    <text evidence="3">The sequence shown here is derived from an EMBL/GenBank/DDBJ whole genome shotgun (WGS) entry which is preliminary data.</text>
</comment>
<feature type="transmembrane region" description="Helical" evidence="1">
    <location>
        <begin position="366"/>
        <end position="388"/>
    </location>
</feature>
<dbReference type="SUPFAM" id="SSF52540">
    <property type="entry name" value="P-loop containing nucleoside triphosphate hydrolases"/>
    <property type="match status" value="1"/>
</dbReference>
<dbReference type="GO" id="GO:0005886">
    <property type="term" value="C:plasma membrane"/>
    <property type="evidence" value="ECO:0007669"/>
    <property type="project" value="TreeGrafter"/>
</dbReference>
<feature type="transmembrane region" description="Helical" evidence="1">
    <location>
        <begin position="451"/>
        <end position="477"/>
    </location>
</feature>